<feature type="transmembrane region" description="Helical" evidence="6">
    <location>
        <begin position="212"/>
        <end position="230"/>
    </location>
</feature>
<keyword evidence="2" id="KW-1003">Cell membrane</keyword>
<dbReference type="Proteomes" id="UP000611629">
    <property type="component" value="Unassembled WGS sequence"/>
</dbReference>
<keyword evidence="3 6" id="KW-0812">Transmembrane</keyword>
<dbReference type="RefSeq" id="WP_179237026.1">
    <property type="nucleotide sequence ID" value="NZ_JACBNQ010000002.1"/>
</dbReference>
<dbReference type="CDD" id="cd06581">
    <property type="entry name" value="TM_PBP1_LivM_like"/>
    <property type="match status" value="1"/>
</dbReference>
<dbReference type="InterPro" id="IPR043428">
    <property type="entry name" value="LivM-like"/>
</dbReference>
<feature type="transmembrane region" description="Helical" evidence="6">
    <location>
        <begin position="114"/>
        <end position="134"/>
    </location>
</feature>
<protein>
    <submittedName>
        <fullName evidence="7">Branched-chain amino acid ABC transporter permease</fullName>
    </submittedName>
</protein>
<proteinExistence type="predicted"/>
<dbReference type="GO" id="GO:0005886">
    <property type="term" value="C:plasma membrane"/>
    <property type="evidence" value="ECO:0007669"/>
    <property type="project" value="UniProtKB-SubCell"/>
</dbReference>
<dbReference type="Pfam" id="PF02653">
    <property type="entry name" value="BPD_transp_2"/>
    <property type="match status" value="1"/>
</dbReference>
<sequence>MKKIADLLTLKKPSIIWIIILVTIPFVVKSVYYLHLMNYVLILIILTLGLNLLTGFTGQISIGHAGFYGIGAYVSAYLSVTMGLSFWIAFPISGIITAFIGYLIGKPILKLKGAYLSIASIGIGEITRLVLINWTKVTHGAEGFKGIPSPVFFGIAIDNDLKYYYLLVPIVIIIYFLINSLIDSEAGRAFRAIRDEEIAAEFMGINVAKMKLMSFIISSFLAGIAGSLLAHMDGYLSPFSFSFTQSVSFLMMILAGGLGYKWGPIIGVFLLTFAKEWFRFFNEYQLIIYGLMLVLIIMFMPKGIYGSFKEIFLKLMRRRNEDAR</sequence>
<evidence type="ECO:0000256" key="2">
    <source>
        <dbReference type="ARBA" id="ARBA00022475"/>
    </source>
</evidence>
<dbReference type="EMBL" id="JACBNQ010000002">
    <property type="protein sequence ID" value="NYB73347.1"/>
    <property type="molecule type" value="Genomic_DNA"/>
</dbReference>
<evidence type="ECO:0000256" key="3">
    <source>
        <dbReference type="ARBA" id="ARBA00022692"/>
    </source>
</evidence>
<keyword evidence="8" id="KW-1185">Reference proteome</keyword>
<dbReference type="PANTHER" id="PTHR30482:SF10">
    <property type="entry name" value="HIGH-AFFINITY BRANCHED-CHAIN AMINO ACID TRANSPORT PROTEIN BRAE"/>
    <property type="match status" value="1"/>
</dbReference>
<evidence type="ECO:0000313" key="7">
    <source>
        <dbReference type="EMBL" id="NYB73347.1"/>
    </source>
</evidence>
<dbReference type="AlphaFoldDB" id="A0A974BHQ7"/>
<evidence type="ECO:0000313" key="8">
    <source>
        <dbReference type="Proteomes" id="UP000611629"/>
    </source>
</evidence>
<feature type="transmembrane region" description="Helical" evidence="6">
    <location>
        <begin position="39"/>
        <end position="62"/>
    </location>
</feature>
<accession>A0A974BHQ7</accession>
<evidence type="ECO:0000256" key="4">
    <source>
        <dbReference type="ARBA" id="ARBA00022989"/>
    </source>
</evidence>
<dbReference type="PANTHER" id="PTHR30482">
    <property type="entry name" value="HIGH-AFFINITY BRANCHED-CHAIN AMINO ACID TRANSPORT SYSTEM PERMEASE"/>
    <property type="match status" value="1"/>
</dbReference>
<reference evidence="7" key="1">
    <citation type="submission" date="2020-07" db="EMBL/GenBank/DDBJ databases">
        <title>Genomic analysis of a strain of Sedimentibacter Hydroxybenzoicus DSM7310.</title>
        <authorList>
            <person name="Ma S."/>
        </authorList>
    </citation>
    <scope>NUCLEOTIDE SEQUENCE</scope>
    <source>
        <strain evidence="7">DSM 7310</strain>
    </source>
</reference>
<feature type="transmembrane region" description="Helical" evidence="6">
    <location>
        <begin position="250"/>
        <end position="274"/>
    </location>
</feature>
<comment type="caution">
    <text evidence="7">The sequence shown here is derived from an EMBL/GenBank/DDBJ whole genome shotgun (WGS) entry which is preliminary data.</text>
</comment>
<feature type="transmembrane region" description="Helical" evidence="6">
    <location>
        <begin position="74"/>
        <end position="102"/>
    </location>
</feature>
<keyword evidence="4 6" id="KW-1133">Transmembrane helix</keyword>
<dbReference type="GO" id="GO:0015658">
    <property type="term" value="F:branched-chain amino acid transmembrane transporter activity"/>
    <property type="evidence" value="ECO:0007669"/>
    <property type="project" value="InterPro"/>
</dbReference>
<organism evidence="7 8">
    <name type="scientific">Sedimentibacter hydroxybenzoicus DSM 7310</name>
    <dbReference type="NCBI Taxonomy" id="1123245"/>
    <lineage>
        <taxon>Bacteria</taxon>
        <taxon>Bacillati</taxon>
        <taxon>Bacillota</taxon>
        <taxon>Tissierellia</taxon>
        <taxon>Sedimentibacter</taxon>
    </lineage>
</organism>
<feature type="transmembrane region" description="Helical" evidence="6">
    <location>
        <begin position="286"/>
        <end position="308"/>
    </location>
</feature>
<evidence type="ECO:0000256" key="1">
    <source>
        <dbReference type="ARBA" id="ARBA00004651"/>
    </source>
</evidence>
<evidence type="ECO:0000256" key="5">
    <source>
        <dbReference type="ARBA" id="ARBA00023136"/>
    </source>
</evidence>
<name>A0A974BHQ7_SEDHY</name>
<dbReference type="InterPro" id="IPR001851">
    <property type="entry name" value="ABC_transp_permease"/>
</dbReference>
<feature type="transmembrane region" description="Helical" evidence="6">
    <location>
        <begin position="15"/>
        <end position="32"/>
    </location>
</feature>
<keyword evidence="5 6" id="KW-0472">Membrane</keyword>
<comment type="subcellular location">
    <subcellularLocation>
        <location evidence="1">Cell membrane</location>
        <topology evidence="1">Multi-pass membrane protein</topology>
    </subcellularLocation>
</comment>
<evidence type="ECO:0000256" key="6">
    <source>
        <dbReference type="SAM" id="Phobius"/>
    </source>
</evidence>
<feature type="transmembrane region" description="Helical" evidence="6">
    <location>
        <begin position="163"/>
        <end position="182"/>
    </location>
</feature>
<gene>
    <name evidence="7" type="ORF">HZF24_04255</name>
</gene>